<evidence type="ECO:0000256" key="3">
    <source>
        <dbReference type="ARBA" id="ARBA00022692"/>
    </source>
</evidence>
<evidence type="ECO:0000256" key="2">
    <source>
        <dbReference type="ARBA" id="ARBA00022448"/>
    </source>
</evidence>
<feature type="transmembrane region" description="Helical" evidence="8">
    <location>
        <begin position="219"/>
        <end position="241"/>
    </location>
</feature>
<dbReference type="InterPro" id="IPR011701">
    <property type="entry name" value="MFS"/>
</dbReference>
<evidence type="ECO:0000313" key="11">
    <source>
        <dbReference type="Proteomes" id="UP000549394"/>
    </source>
</evidence>
<comment type="similarity">
    <text evidence="6">Belongs to the major facilitator superfamily. Spinster (TC 2.A.1.49) family.</text>
</comment>
<feature type="transmembrane region" description="Helical" evidence="8">
    <location>
        <begin position="413"/>
        <end position="436"/>
    </location>
</feature>
<dbReference type="PANTHER" id="PTHR23505">
    <property type="entry name" value="SPINSTER"/>
    <property type="match status" value="1"/>
</dbReference>
<gene>
    <name evidence="10" type="ORF">DGYR_LOCUS908</name>
</gene>
<accession>A0A7I8V645</accession>
<dbReference type="InterPro" id="IPR036259">
    <property type="entry name" value="MFS_trans_sf"/>
</dbReference>
<keyword evidence="5 8" id="KW-0472">Membrane</keyword>
<feature type="transmembrane region" description="Helical" evidence="8">
    <location>
        <begin position="161"/>
        <end position="181"/>
    </location>
</feature>
<protein>
    <submittedName>
        <fullName evidence="10">DgyrCDS933</fullName>
    </submittedName>
</protein>
<dbReference type="GO" id="GO:0016020">
    <property type="term" value="C:membrane"/>
    <property type="evidence" value="ECO:0007669"/>
    <property type="project" value="UniProtKB-SubCell"/>
</dbReference>
<feature type="transmembrane region" description="Helical" evidence="8">
    <location>
        <begin position="188"/>
        <end position="207"/>
    </location>
</feature>
<evidence type="ECO:0000256" key="8">
    <source>
        <dbReference type="SAM" id="Phobius"/>
    </source>
</evidence>
<evidence type="ECO:0000256" key="6">
    <source>
        <dbReference type="ARBA" id="ARBA00024338"/>
    </source>
</evidence>
<dbReference type="EMBL" id="CAJFCJ010000002">
    <property type="protein sequence ID" value="CAD5111645.1"/>
    <property type="molecule type" value="Genomic_DNA"/>
</dbReference>
<dbReference type="InterPro" id="IPR044770">
    <property type="entry name" value="MFS_spinster-like"/>
</dbReference>
<dbReference type="SUPFAM" id="SSF103473">
    <property type="entry name" value="MFS general substrate transporter"/>
    <property type="match status" value="1"/>
</dbReference>
<dbReference type="Pfam" id="PF07690">
    <property type="entry name" value="MFS_1"/>
    <property type="match status" value="1"/>
</dbReference>
<evidence type="ECO:0000256" key="1">
    <source>
        <dbReference type="ARBA" id="ARBA00004141"/>
    </source>
</evidence>
<dbReference type="AlphaFoldDB" id="A0A7I8V645"/>
<reference evidence="10 11" key="1">
    <citation type="submission" date="2020-08" db="EMBL/GenBank/DDBJ databases">
        <authorList>
            <person name="Hejnol A."/>
        </authorList>
    </citation>
    <scope>NUCLEOTIDE SEQUENCE [LARGE SCALE GENOMIC DNA]</scope>
</reference>
<evidence type="ECO:0000256" key="7">
    <source>
        <dbReference type="SAM" id="MobiDB-lite"/>
    </source>
</evidence>
<dbReference type="GO" id="GO:0022857">
    <property type="term" value="F:transmembrane transporter activity"/>
    <property type="evidence" value="ECO:0007669"/>
    <property type="project" value="InterPro"/>
</dbReference>
<dbReference type="CDD" id="cd17328">
    <property type="entry name" value="MFS_spinster_like"/>
    <property type="match status" value="1"/>
</dbReference>
<dbReference type="PANTHER" id="PTHR23505:SF79">
    <property type="entry name" value="PROTEIN SPINSTER"/>
    <property type="match status" value="1"/>
</dbReference>
<proteinExistence type="inferred from homology"/>
<comment type="subcellular location">
    <subcellularLocation>
        <location evidence="1">Membrane</location>
        <topology evidence="1">Multi-pass membrane protein</topology>
    </subcellularLocation>
</comment>
<evidence type="ECO:0000313" key="10">
    <source>
        <dbReference type="EMBL" id="CAD5111645.1"/>
    </source>
</evidence>
<feature type="domain" description="Major facilitator superfamily (MFS) profile" evidence="9">
    <location>
        <begin position="119"/>
        <end position="525"/>
    </location>
</feature>
<sequence>MTAGSFKNCDSLIPKQELIVERPKGRSRHRSSPSEARSGNFEKDRRTNSLTSLHLPCIAAVTTSSSLENLMEERRSQQSQDSQEIKEVTPSESCQGLLGEKDNWRSTVFQPTTFQKVLVVFVLTLANILNYMDRYTVAGVLKLIEIEFFGEEGNNRSQLGLLQTAFVISYMIFSPIFGFLGDRYNRKALMIVGIGFWSVITLVSSFVTKNYWTFLLMRALVGIGEASYSTIAPTIIADYFIDGMRSKMLAVFYFAIPVGSGLGYIMSSGVAKAASGEWAWSFRVTPILGVFCIFGLFFIRIPARGASEGAVHLKNTSLKKDIKYLLANGSFMFSTLGFTCVSFVAGALALWTPYYISDSLKVNFEERGILQPMSKETINITFGVCTCITGLLGVAIGATSARFLRRWTQKSDPIVCGIGLAVAAPTIFIAIALSCINLKATWAFIFISELFLSLNWSIVADILMCVVIPTRRSMAEAIQILISHAFGDAGSPFLVGQIADGIGKIVCSLGAICFFATAHFISKDRKAVNDVVHKGEIEMESSNTNCSVIGQEKPPIA</sequence>
<feature type="region of interest" description="Disordered" evidence="7">
    <location>
        <begin position="70"/>
        <end position="92"/>
    </location>
</feature>
<feature type="transmembrane region" description="Helical" evidence="8">
    <location>
        <begin position="278"/>
        <end position="303"/>
    </location>
</feature>
<organism evidence="10 11">
    <name type="scientific">Dimorphilus gyrociliatus</name>
    <dbReference type="NCBI Taxonomy" id="2664684"/>
    <lineage>
        <taxon>Eukaryota</taxon>
        <taxon>Metazoa</taxon>
        <taxon>Spiralia</taxon>
        <taxon>Lophotrochozoa</taxon>
        <taxon>Annelida</taxon>
        <taxon>Polychaeta</taxon>
        <taxon>Polychaeta incertae sedis</taxon>
        <taxon>Dinophilidae</taxon>
        <taxon>Dimorphilus</taxon>
    </lineage>
</organism>
<dbReference type="Proteomes" id="UP000549394">
    <property type="component" value="Unassembled WGS sequence"/>
</dbReference>
<dbReference type="Gene3D" id="1.20.1250.20">
    <property type="entry name" value="MFS general substrate transporter like domains"/>
    <property type="match status" value="1"/>
</dbReference>
<feature type="transmembrane region" description="Helical" evidence="8">
    <location>
        <begin position="380"/>
        <end position="401"/>
    </location>
</feature>
<comment type="caution">
    <text evidence="10">The sequence shown here is derived from an EMBL/GenBank/DDBJ whole genome shotgun (WGS) entry which is preliminary data.</text>
</comment>
<dbReference type="OrthoDB" id="6770063at2759"/>
<evidence type="ECO:0000256" key="5">
    <source>
        <dbReference type="ARBA" id="ARBA00023136"/>
    </source>
</evidence>
<evidence type="ECO:0000256" key="4">
    <source>
        <dbReference type="ARBA" id="ARBA00022989"/>
    </source>
</evidence>
<feature type="transmembrane region" description="Helical" evidence="8">
    <location>
        <begin position="324"/>
        <end position="351"/>
    </location>
</feature>
<keyword evidence="3 8" id="KW-0812">Transmembrane</keyword>
<keyword evidence="2" id="KW-0813">Transport</keyword>
<name>A0A7I8V645_9ANNE</name>
<feature type="transmembrane region" description="Helical" evidence="8">
    <location>
        <begin position="442"/>
        <end position="468"/>
    </location>
</feature>
<evidence type="ECO:0000259" key="9">
    <source>
        <dbReference type="PROSITE" id="PS50850"/>
    </source>
</evidence>
<feature type="region of interest" description="Disordered" evidence="7">
    <location>
        <begin position="18"/>
        <end position="46"/>
    </location>
</feature>
<dbReference type="PROSITE" id="PS50850">
    <property type="entry name" value="MFS"/>
    <property type="match status" value="1"/>
</dbReference>
<dbReference type="InterPro" id="IPR020846">
    <property type="entry name" value="MFS_dom"/>
</dbReference>
<keyword evidence="4 8" id="KW-1133">Transmembrane helix</keyword>
<feature type="transmembrane region" description="Helical" evidence="8">
    <location>
        <begin position="113"/>
        <end position="132"/>
    </location>
</feature>
<keyword evidence="11" id="KW-1185">Reference proteome</keyword>
<feature type="transmembrane region" description="Helical" evidence="8">
    <location>
        <begin position="248"/>
        <end position="266"/>
    </location>
</feature>